<dbReference type="OrthoDB" id="6359816at2759"/>
<evidence type="ECO:0000259" key="1">
    <source>
        <dbReference type="PROSITE" id="PS50097"/>
    </source>
</evidence>
<dbReference type="InterPro" id="IPR011333">
    <property type="entry name" value="SKP1/BTB/POZ_sf"/>
</dbReference>
<dbReference type="Proteomes" id="UP000799750">
    <property type="component" value="Unassembled WGS sequence"/>
</dbReference>
<dbReference type="InterPro" id="IPR000210">
    <property type="entry name" value="BTB/POZ_dom"/>
</dbReference>
<gene>
    <name evidence="2" type="ORF">BU16DRAFT_526863</name>
</gene>
<feature type="domain" description="BTB" evidence="1">
    <location>
        <begin position="21"/>
        <end position="88"/>
    </location>
</feature>
<protein>
    <recommendedName>
        <fullName evidence="1">BTB domain-containing protein</fullName>
    </recommendedName>
</protein>
<dbReference type="AlphaFoldDB" id="A0A6A6QZ35"/>
<proteinExistence type="predicted"/>
<dbReference type="PANTHER" id="PTHR47843">
    <property type="entry name" value="BTB DOMAIN-CONTAINING PROTEIN-RELATED"/>
    <property type="match status" value="1"/>
</dbReference>
<dbReference type="CDD" id="cd18186">
    <property type="entry name" value="BTB_POZ_ZBTB_KLHL-like"/>
    <property type="match status" value="1"/>
</dbReference>
<accession>A0A6A6QZ35</accession>
<evidence type="ECO:0000313" key="2">
    <source>
        <dbReference type="EMBL" id="KAF2496367.1"/>
    </source>
</evidence>
<feature type="non-terminal residue" evidence="2">
    <location>
        <position position="248"/>
    </location>
</feature>
<dbReference type="SUPFAM" id="SSF54695">
    <property type="entry name" value="POZ domain"/>
    <property type="match status" value="1"/>
</dbReference>
<dbReference type="PANTHER" id="PTHR47843:SF5">
    <property type="entry name" value="BTB_POZ DOMAIN PROTEIN"/>
    <property type="match status" value="1"/>
</dbReference>
<organism evidence="2 3">
    <name type="scientific">Lophium mytilinum</name>
    <dbReference type="NCBI Taxonomy" id="390894"/>
    <lineage>
        <taxon>Eukaryota</taxon>
        <taxon>Fungi</taxon>
        <taxon>Dikarya</taxon>
        <taxon>Ascomycota</taxon>
        <taxon>Pezizomycotina</taxon>
        <taxon>Dothideomycetes</taxon>
        <taxon>Pleosporomycetidae</taxon>
        <taxon>Mytilinidiales</taxon>
        <taxon>Mytilinidiaceae</taxon>
        <taxon>Lophium</taxon>
    </lineage>
</organism>
<evidence type="ECO:0000313" key="3">
    <source>
        <dbReference type="Proteomes" id="UP000799750"/>
    </source>
</evidence>
<dbReference type="Gene3D" id="3.30.710.10">
    <property type="entry name" value="Potassium Channel Kv1.1, Chain A"/>
    <property type="match status" value="1"/>
</dbReference>
<reference evidence="2" key="1">
    <citation type="journal article" date="2020" name="Stud. Mycol.">
        <title>101 Dothideomycetes genomes: a test case for predicting lifestyles and emergence of pathogens.</title>
        <authorList>
            <person name="Haridas S."/>
            <person name="Albert R."/>
            <person name="Binder M."/>
            <person name="Bloem J."/>
            <person name="Labutti K."/>
            <person name="Salamov A."/>
            <person name="Andreopoulos B."/>
            <person name="Baker S."/>
            <person name="Barry K."/>
            <person name="Bills G."/>
            <person name="Bluhm B."/>
            <person name="Cannon C."/>
            <person name="Castanera R."/>
            <person name="Culley D."/>
            <person name="Daum C."/>
            <person name="Ezra D."/>
            <person name="Gonzalez J."/>
            <person name="Henrissat B."/>
            <person name="Kuo A."/>
            <person name="Liang C."/>
            <person name="Lipzen A."/>
            <person name="Lutzoni F."/>
            <person name="Magnuson J."/>
            <person name="Mondo S."/>
            <person name="Nolan M."/>
            <person name="Ohm R."/>
            <person name="Pangilinan J."/>
            <person name="Park H.-J."/>
            <person name="Ramirez L."/>
            <person name="Alfaro M."/>
            <person name="Sun H."/>
            <person name="Tritt A."/>
            <person name="Yoshinaga Y."/>
            <person name="Zwiers L.-H."/>
            <person name="Turgeon B."/>
            <person name="Goodwin S."/>
            <person name="Spatafora J."/>
            <person name="Crous P."/>
            <person name="Grigoriev I."/>
        </authorList>
    </citation>
    <scope>NUCLEOTIDE SEQUENCE</scope>
    <source>
        <strain evidence="2">CBS 269.34</strain>
    </source>
</reference>
<name>A0A6A6QZ35_9PEZI</name>
<dbReference type="EMBL" id="MU004188">
    <property type="protein sequence ID" value="KAF2496367.1"/>
    <property type="molecule type" value="Genomic_DNA"/>
</dbReference>
<dbReference type="PROSITE" id="PS50097">
    <property type="entry name" value="BTB"/>
    <property type="match status" value="1"/>
</dbReference>
<dbReference type="Pfam" id="PF00651">
    <property type="entry name" value="BTB"/>
    <property type="match status" value="1"/>
</dbReference>
<keyword evidence="3" id="KW-1185">Reference proteome</keyword>
<sequence length="248" mass="27706">MSAPKLIQLDVSGYMNSAKYSDLEVRCNDTTYMVHRMVLCPQIKFFDKACSLGFMEATEGVIDLSHDNAAAVASMLEYAYTSTYTTPEVQTSSPVPKACAQMLHHVNVYAIASKYEITVLKAIAKNRTRTFLHDMGKADWFADIVREVYESTHTSDRGLRDMMVSIAGDNHSSIIQQEGNSPLRAMMAEIPDFASDCFVHMSKLYDKDVKKFETVYVCYICEDKYTANGGEVPLSGFVELVERSCVGC</sequence>